<keyword evidence="6" id="KW-0061">Asparagine biosynthesis</keyword>
<evidence type="ECO:0000256" key="9">
    <source>
        <dbReference type="PIRSR" id="PIRSR001589-3"/>
    </source>
</evidence>
<dbReference type="Pfam" id="PF13537">
    <property type="entry name" value="GATase_7"/>
    <property type="match status" value="1"/>
</dbReference>
<evidence type="ECO:0000256" key="1">
    <source>
        <dbReference type="ARBA" id="ARBA00012737"/>
    </source>
</evidence>
<dbReference type="InterPro" id="IPR001962">
    <property type="entry name" value="Asn_synthase"/>
</dbReference>
<keyword evidence="5" id="KW-0067">ATP-binding</keyword>
<dbReference type="PANTHER" id="PTHR11772">
    <property type="entry name" value="ASPARAGINE SYNTHETASE"/>
    <property type="match status" value="1"/>
</dbReference>
<dbReference type="Gene3D" id="3.60.20.10">
    <property type="entry name" value="Glutamine Phosphoribosylpyrophosphate, subunit 1, domain 1"/>
    <property type="match status" value="1"/>
</dbReference>
<evidence type="ECO:0000313" key="11">
    <source>
        <dbReference type="EMBL" id="ADH84901.1"/>
    </source>
</evidence>
<dbReference type="Pfam" id="PF00733">
    <property type="entry name" value="Asn_synthase"/>
    <property type="match status" value="2"/>
</dbReference>
<sequence>MSGIAGVTGEKVGKDQLQEMIGKLTHRGPDNTITRQVADGGLACCELSLSPRATPAMAGKEEPVVLLDGDIYQEIPPGQTNVGFIREVYQREGREGLAKIDGSFACAIVDRGETILARDAVGSRPLIYRARGNRLYFASEAKALLAWSDTVEELPPGHFYSSQEGLQPFPRHTFTTPDFSTPAEAAEILRELLIKATGKMMADGAVQGVSLSGGLDSSIIAAIAKEIDPGIKLFSTTIKRYPSKDLEFAKLMAEFLDLEHHIYQITDQDIDRILDKAVYHLESFDEDCVSGTTANIYTSKLTTVFTNAILVGEGADELFGGYFAELKEVESEEQREEVAEKLVQIAYNTALRRLDRSWLAHSVNYRTPFLDPEVVAFSRKIPLELKVYHDEARGIDIEKWILREAFRGMLPKEIANRTKLRFAGGTGVDDLMDELTAKYVSEDEFKATPRSETGIKLNSPKELYYYKLFRQHFPAGYEKMTARWDPFK</sequence>
<gene>
    <name evidence="11" type="ordered locus">DaAHT2_0190</name>
</gene>
<dbReference type="InParanoid" id="D6Z619"/>
<dbReference type="SUPFAM" id="SSF52402">
    <property type="entry name" value="Adenine nucleotide alpha hydrolases-like"/>
    <property type="match status" value="1"/>
</dbReference>
<protein>
    <recommendedName>
        <fullName evidence="1">asparagine synthase (glutamine-hydrolyzing)</fullName>
        <ecNumber evidence="1">6.3.5.4</ecNumber>
    </recommendedName>
</protein>
<dbReference type="OrthoDB" id="9763290at2"/>
<feature type="site" description="Important for beta-aspartyl-AMP intermediate formation" evidence="9">
    <location>
        <position position="313"/>
    </location>
</feature>
<proteinExistence type="predicted"/>
<accession>D6Z619</accession>
<keyword evidence="2" id="KW-0436">Ligase</keyword>
<feature type="domain" description="Glutamine amidotransferase type-2" evidence="10">
    <location>
        <begin position="2"/>
        <end position="165"/>
    </location>
</feature>
<evidence type="ECO:0000256" key="7">
    <source>
        <dbReference type="ARBA" id="ARBA00029440"/>
    </source>
</evidence>
<dbReference type="PIRSF" id="PIRSF001589">
    <property type="entry name" value="Asn_synthetase_glu-h"/>
    <property type="match status" value="1"/>
</dbReference>
<dbReference type="InterPro" id="IPR029055">
    <property type="entry name" value="Ntn_hydrolases_N"/>
</dbReference>
<dbReference type="GO" id="GO:0005524">
    <property type="term" value="F:ATP binding"/>
    <property type="evidence" value="ECO:0007669"/>
    <property type="project" value="UniProtKB-KW"/>
</dbReference>
<evidence type="ECO:0000256" key="5">
    <source>
        <dbReference type="ARBA" id="ARBA00022840"/>
    </source>
</evidence>
<name>D6Z619_DESAT</name>
<dbReference type="CDD" id="cd01991">
    <property type="entry name" value="Asn_synthase_B_C"/>
    <property type="match status" value="1"/>
</dbReference>
<dbReference type="GO" id="GO:0005829">
    <property type="term" value="C:cytosol"/>
    <property type="evidence" value="ECO:0007669"/>
    <property type="project" value="TreeGrafter"/>
</dbReference>
<evidence type="ECO:0000256" key="3">
    <source>
        <dbReference type="ARBA" id="ARBA00022605"/>
    </source>
</evidence>
<dbReference type="STRING" id="589865.DaAHT2_0190"/>
<dbReference type="GO" id="GO:0006529">
    <property type="term" value="P:asparagine biosynthetic process"/>
    <property type="evidence" value="ECO:0007669"/>
    <property type="project" value="UniProtKB-KW"/>
</dbReference>
<evidence type="ECO:0000313" key="12">
    <source>
        <dbReference type="Proteomes" id="UP000001508"/>
    </source>
</evidence>
<comment type="pathway">
    <text evidence="7">Amino-acid biosynthesis.</text>
</comment>
<dbReference type="Gene3D" id="3.40.50.620">
    <property type="entry name" value="HUPs"/>
    <property type="match status" value="1"/>
</dbReference>
<keyword evidence="12" id="KW-1185">Reference proteome</keyword>
<dbReference type="EC" id="6.3.5.4" evidence="1"/>
<evidence type="ECO:0000259" key="10">
    <source>
        <dbReference type="PROSITE" id="PS51278"/>
    </source>
</evidence>
<dbReference type="InterPro" id="IPR006426">
    <property type="entry name" value="Asn_synth_AEB"/>
</dbReference>
<evidence type="ECO:0000256" key="8">
    <source>
        <dbReference type="ARBA" id="ARBA00048741"/>
    </source>
</evidence>
<dbReference type="Proteomes" id="UP000001508">
    <property type="component" value="Chromosome"/>
</dbReference>
<evidence type="ECO:0000256" key="4">
    <source>
        <dbReference type="ARBA" id="ARBA00022741"/>
    </source>
</evidence>
<dbReference type="AlphaFoldDB" id="D6Z619"/>
<dbReference type="InterPro" id="IPR050795">
    <property type="entry name" value="Asn_Synthetase"/>
</dbReference>
<dbReference type="RefSeq" id="WP_013162432.1">
    <property type="nucleotide sequence ID" value="NC_014216.1"/>
</dbReference>
<dbReference type="GO" id="GO:0004066">
    <property type="term" value="F:asparagine synthase (glutamine-hydrolyzing) activity"/>
    <property type="evidence" value="ECO:0007669"/>
    <property type="project" value="UniProtKB-EC"/>
</dbReference>
<keyword evidence="3" id="KW-0028">Amino-acid biosynthesis</keyword>
<dbReference type="KEGG" id="dak:DaAHT2_0190"/>
<evidence type="ECO:0000256" key="2">
    <source>
        <dbReference type="ARBA" id="ARBA00022598"/>
    </source>
</evidence>
<evidence type="ECO:0000256" key="6">
    <source>
        <dbReference type="ARBA" id="ARBA00022888"/>
    </source>
</evidence>
<reference evidence="12" key="1">
    <citation type="submission" date="2010-02" db="EMBL/GenBank/DDBJ databases">
        <title>Complete sequence of Desulfurivibrio alkaliphilus AHT2.</title>
        <authorList>
            <consortium name="US DOE Joint Genome Institute"/>
            <person name="Pitluck S."/>
            <person name="Chertkov O."/>
            <person name="Detter J.C."/>
            <person name="Han C."/>
            <person name="Tapia R."/>
            <person name="Larimer F."/>
            <person name="Land M."/>
            <person name="Hauser L."/>
            <person name="Kyrpides N."/>
            <person name="Mikhailova N."/>
            <person name="Sorokin D.Y."/>
            <person name="Muyzer G."/>
            <person name="Woyke T."/>
        </authorList>
    </citation>
    <scope>NUCLEOTIDE SEQUENCE [LARGE SCALE GENOMIC DNA]</scope>
    <source>
        <strain evidence="12">DSM 19089 / UNIQEM U267 / AHT2</strain>
    </source>
</reference>
<dbReference type="InterPro" id="IPR017932">
    <property type="entry name" value="GATase_2_dom"/>
</dbReference>
<comment type="catalytic activity">
    <reaction evidence="8">
        <text>L-aspartate + L-glutamine + ATP + H2O = L-asparagine + L-glutamate + AMP + diphosphate + H(+)</text>
        <dbReference type="Rhea" id="RHEA:12228"/>
        <dbReference type="ChEBI" id="CHEBI:15377"/>
        <dbReference type="ChEBI" id="CHEBI:15378"/>
        <dbReference type="ChEBI" id="CHEBI:29985"/>
        <dbReference type="ChEBI" id="CHEBI:29991"/>
        <dbReference type="ChEBI" id="CHEBI:30616"/>
        <dbReference type="ChEBI" id="CHEBI:33019"/>
        <dbReference type="ChEBI" id="CHEBI:58048"/>
        <dbReference type="ChEBI" id="CHEBI:58359"/>
        <dbReference type="ChEBI" id="CHEBI:456215"/>
        <dbReference type="EC" id="6.3.5.4"/>
    </reaction>
</comment>
<dbReference type="PANTHER" id="PTHR11772:SF2">
    <property type="entry name" value="ASPARAGINE SYNTHETASE [GLUTAMINE-HYDROLYZING]"/>
    <property type="match status" value="1"/>
</dbReference>
<keyword evidence="4" id="KW-0547">Nucleotide-binding</keyword>
<dbReference type="SUPFAM" id="SSF56235">
    <property type="entry name" value="N-terminal nucleophile aminohydrolases (Ntn hydrolases)"/>
    <property type="match status" value="1"/>
</dbReference>
<dbReference type="PROSITE" id="PS51278">
    <property type="entry name" value="GATASE_TYPE_2"/>
    <property type="match status" value="1"/>
</dbReference>
<dbReference type="eggNOG" id="COG0367">
    <property type="taxonomic scope" value="Bacteria"/>
</dbReference>
<dbReference type="InterPro" id="IPR014729">
    <property type="entry name" value="Rossmann-like_a/b/a_fold"/>
</dbReference>
<organism evidence="11 12">
    <name type="scientific">Desulfurivibrio alkaliphilus (strain DSM 19089 / UNIQEM U267 / AHT2)</name>
    <dbReference type="NCBI Taxonomy" id="589865"/>
    <lineage>
        <taxon>Bacteria</taxon>
        <taxon>Pseudomonadati</taxon>
        <taxon>Thermodesulfobacteriota</taxon>
        <taxon>Desulfobulbia</taxon>
        <taxon>Desulfobulbales</taxon>
        <taxon>Desulfobulbaceae</taxon>
        <taxon>Desulfurivibrio</taxon>
    </lineage>
</organism>
<dbReference type="HOGENOM" id="CLU_563718_0_0_7"/>
<dbReference type="EMBL" id="CP001940">
    <property type="protein sequence ID" value="ADH84901.1"/>
    <property type="molecule type" value="Genomic_DNA"/>
</dbReference>